<evidence type="ECO:0000256" key="4">
    <source>
        <dbReference type="ARBA" id="ARBA00022833"/>
    </source>
</evidence>
<keyword evidence="2" id="KW-0479">Metal-binding</keyword>
<comment type="subcellular location">
    <subcellularLocation>
        <location evidence="1">Nucleus</location>
    </subcellularLocation>
</comment>
<keyword evidence="4" id="KW-0862">Zinc</keyword>
<dbReference type="Pfam" id="PF02892">
    <property type="entry name" value="zf-BED"/>
    <property type="match status" value="1"/>
</dbReference>
<dbReference type="GO" id="GO:0008270">
    <property type="term" value="F:zinc ion binding"/>
    <property type="evidence" value="ECO:0007669"/>
    <property type="project" value="UniProtKB-KW"/>
</dbReference>
<evidence type="ECO:0000256" key="3">
    <source>
        <dbReference type="ARBA" id="ARBA00022771"/>
    </source>
</evidence>
<keyword evidence="12" id="KW-1185">Reference proteome</keyword>
<dbReference type="PANTHER" id="PTHR46481:SF10">
    <property type="entry name" value="ZINC FINGER BED DOMAIN-CONTAINING PROTEIN 39"/>
    <property type="match status" value="1"/>
</dbReference>
<reference evidence="11 12" key="1">
    <citation type="journal article" date="2018" name="New Phytol.">
        <title>Phylogenomics of Endogonaceae and evolution of mycorrhizas within Mucoromycota.</title>
        <authorList>
            <person name="Chang Y."/>
            <person name="Desiro A."/>
            <person name="Na H."/>
            <person name="Sandor L."/>
            <person name="Lipzen A."/>
            <person name="Clum A."/>
            <person name="Barry K."/>
            <person name="Grigoriev I.V."/>
            <person name="Martin F.M."/>
            <person name="Stajich J.E."/>
            <person name="Smith M.E."/>
            <person name="Bonito G."/>
            <person name="Spatafora J.W."/>
        </authorList>
    </citation>
    <scope>NUCLEOTIDE SEQUENCE [LARGE SCALE GENOMIC DNA]</scope>
    <source>
        <strain evidence="11 12">AD002</strain>
    </source>
</reference>
<evidence type="ECO:0000256" key="9">
    <source>
        <dbReference type="SAM" id="MobiDB-lite"/>
    </source>
</evidence>
<gene>
    <name evidence="11" type="ORF">BC938DRAFT_477901</name>
</gene>
<accession>A0A433QNN9</accession>
<keyword evidence="6" id="KW-0804">Transcription</keyword>
<dbReference type="PROSITE" id="PS50808">
    <property type="entry name" value="ZF_BED"/>
    <property type="match status" value="1"/>
</dbReference>
<dbReference type="Proteomes" id="UP000274822">
    <property type="component" value="Unassembled WGS sequence"/>
</dbReference>
<protein>
    <recommendedName>
        <fullName evidence="10">BED-type domain-containing protein</fullName>
    </recommendedName>
</protein>
<dbReference type="PANTHER" id="PTHR46481">
    <property type="entry name" value="ZINC FINGER BED DOMAIN-CONTAINING PROTEIN 4"/>
    <property type="match status" value="1"/>
</dbReference>
<evidence type="ECO:0000256" key="5">
    <source>
        <dbReference type="ARBA" id="ARBA00023015"/>
    </source>
</evidence>
<evidence type="ECO:0000313" key="11">
    <source>
        <dbReference type="EMBL" id="RUS31395.1"/>
    </source>
</evidence>
<dbReference type="GO" id="GO:0003677">
    <property type="term" value="F:DNA binding"/>
    <property type="evidence" value="ECO:0007669"/>
    <property type="project" value="InterPro"/>
</dbReference>
<feature type="region of interest" description="Disordered" evidence="9">
    <location>
        <begin position="245"/>
        <end position="284"/>
    </location>
</feature>
<organism evidence="11 12">
    <name type="scientific">Jimgerdemannia flammicorona</name>
    <dbReference type="NCBI Taxonomy" id="994334"/>
    <lineage>
        <taxon>Eukaryota</taxon>
        <taxon>Fungi</taxon>
        <taxon>Fungi incertae sedis</taxon>
        <taxon>Mucoromycota</taxon>
        <taxon>Mucoromycotina</taxon>
        <taxon>Endogonomycetes</taxon>
        <taxon>Endogonales</taxon>
        <taxon>Endogonaceae</taxon>
        <taxon>Jimgerdemannia</taxon>
    </lineage>
</organism>
<feature type="domain" description="BED-type" evidence="10">
    <location>
        <begin position="30"/>
        <end position="82"/>
    </location>
</feature>
<name>A0A433QNN9_9FUNG</name>
<evidence type="ECO:0000256" key="8">
    <source>
        <dbReference type="PROSITE-ProRule" id="PRU00027"/>
    </source>
</evidence>
<dbReference type="AlphaFoldDB" id="A0A433QNN9"/>
<evidence type="ECO:0000256" key="6">
    <source>
        <dbReference type="ARBA" id="ARBA00023163"/>
    </source>
</evidence>
<evidence type="ECO:0000259" key="10">
    <source>
        <dbReference type="PROSITE" id="PS50808"/>
    </source>
</evidence>
<keyword evidence="3 8" id="KW-0863">Zinc-finger</keyword>
<dbReference type="GO" id="GO:0005634">
    <property type="term" value="C:nucleus"/>
    <property type="evidence" value="ECO:0007669"/>
    <property type="project" value="UniProtKB-SubCell"/>
</dbReference>
<feature type="region of interest" description="Disordered" evidence="9">
    <location>
        <begin position="121"/>
        <end position="169"/>
    </location>
</feature>
<dbReference type="InterPro" id="IPR052035">
    <property type="entry name" value="ZnF_BED_domain_contain"/>
</dbReference>
<feature type="compositionally biased region" description="Polar residues" evidence="9">
    <location>
        <begin position="144"/>
        <end position="166"/>
    </location>
</feature>
<evidence type="ECO:0000256" key="7">
    <source>
        <dbReference type="ARBA" id="ARBA00023242"/>
    </source>
</evidence>
<dbReference type="InterPro" id="IPR003656">
    <property type="entry name" value="Znf_BED"/>
</dbReference>
<keyword evidence="5" id="KW-0805">Transcription regulation</keyword>
<proteinExistence type="predicted"/>
<dbReference type="EMBL" id="RBNJ01003000">
    <property type="protein sequence ID" value="RUS31395.1"/>
    <property type="molecule type" value="Genomic_DNA"/>
</dbReference>
<keyword evidence="7" id="KW-0539">Nucleus</keyword>
<evidence type="ECO:0000256" key="2">
    <source>
        <dbReference type="ARBA" id="ARBA00022723"/>
    </source>
</evidence>
<sequence>MAGCARCDMMVTVTDASVSFFESLKQTMPRPTSDIWQYFSTVPSDTKVKKAKCSFCGHEQSSGVTRLAQHLIDKCQAIPHNLRDELRNKTDVKGKGTTGAPYQVHDAGGIEDALAMLAGSPHHGLSSVPSSTLHHPFTSSTSTQATPQQRFTVPSPSANPRMSTISAPMDRSDQTTMDWHLARAFYAAGIPFSAIEHPLLIEFFKRLRPGYTLPCKSRLQQHLLKTEHWDLLEYEEQKPDLMLENSGRRNDSRVGGASHGSSNGTGPGVAVSESEVDMDPTAIH</sequence>
<evidence type="ECO:0000256" key="1">
    <source>
        <dbReference type="ARBA" id="ARBA00004123"/>
    </source>
</evidence>
<evidence type="ECO:0000313" key="12">
    <source>
        <dbReference type="Proteomes" id="UP000274822"/>
    </source>
</evidence>
<comment type="caution">
    <text evidence="11">The sequence shown here is derived from an EMBL/GenBank/DDBJ whole genome shotgun (WGS) entry which is preliminary data.</text>
</comment>